<name>A0A1D3K9Y8_PSEVE</name>
<dbReference type="EMBL" id="LT599585">
    <property type="protein sequence ID" value="SBW85146.1"/>
    <property type="molecule type" value="Genomic_DNA"/>
</dbReference>
<geneLocation type="plasmid" evidence="2">
    <name>pve_Plasmid</name>
</geneLocation>
<keyword evidence="1" id="KW-0614">Plasmid</keyword>
<protein>
    <recommendedName>
        <fullName evidence="3">BREX system P-loop protein BrxC</fullName>
    </recommendedName>
</protein>
<reference evidence="2" key="1">
    <citation type="submission" date="2016-07" db="EMBL/GenBank/DDBJ databases">
        <authorList>
            <person name="Florea S."/>
            <person name="Webb J.S."/>
            <person name="Jaromczyk J."/>
            <person name="Schardl C.L."/>
        </authorList>
    </citation>
    <scope>NUCLEOTIDE SEQUENCE [LARGE SCALE GENOMIC DNA]</scope>
    <source>
        <strain evidence="2">1YdBTEX2</strain>
        <plasmid evidence="2">Plasmid pve_Plasmid</plasmid>
    </source>
</reference>
<accession>A0A1D3K9Y8</accession>
<dbReference type="Proteomes" id="UP000245431">
    <property type="component" value="Plasmid PVE_plasmid"/>
</dbReference>
<dbReference type="SUPFAM" id="SSF52540">
    <property type="entry name" value="P-loop containing nucleoside triphosphate hydrolases"/>
    <property type="match status" value="1"/>
</dbReference>
<proteinExistence type="predicted"/>
<evidence type="ECO:0008006" key="3">
    <source>
        <dbReference type="Google" id="ProtNLM"/>
    </source>
</evidence>
<dbReference type="InterPro" id="IPR027417">
    <property type="entry name" value="P-loop_NTPase"/>
</dbReference>
<dbReference type="NCBIfam" id="NF033441">
    <property type="entry name" value="BREX_BrxC"/>
    <property type="match status" value="1"/>
</dbReference>
<dbReference type="AlphaFoldDB" id="A0A1D3K9Y8"/>
<evidence type="ECO:0000313" key="2">
    <source>
        <dbReference type="Proteomes" id="UP000245431"/>
    </source>
</evidence>
<organism evidence="1 2">
    <name type="scientific">Pseudomonas veronii 1YdBTEX2</name>
    <dbReference type="NCBI Taxonomy" id="1295141"/>
    <lineage>
        <taxon>Bacteria</taxon>
        <taxon>Pseudomonadati</taxon>
        <taxon>Pseudomonadota</taxon>
        <taxon>Gammaproteobacteria</taxon>
        <taxon>Pseudomonadales</taxon>
        <taxon>Pseudomonadaceae</taxon>
        <taxon>Pseudomonas</taxon>
    </lineage>
</organism>
<dbReference type="InterPro" id="IPR047679">
    <property type="entry name" value="BREX_BrxC"/>
</dbReference>
<gene>
    <name evidence="1" type="ORF">PVE_P0103</name>
</gene>
<evidence type="ECO:0000313" key="1">
    <source>
        <dbReference type="EMBL" id="SBW85146.1"/>
    </source>
</evidence>
<sequence length="1154" mass="128421">MLNREIYQLDPQQNRLENNGVAEVKDDQSAQALKTLRYELQTFVCDGEYQAGLDKILSAYLRNLGSQHEQPGVWISGFFGSGKSHLAKMLRALWTNQPFNDGVSARDIADLPPEVKDHFKELSNAANRHGGLHAASGTLGSGANNNVRLALLNIVFKSAGLPEQYHQARFVLWLKKQGIFDQVKGKVETAGDSWDDELEDLYVSRSIAGALLEVDSTLGNDVKEVRQLLREQYPNVQDVTNQQMVDAIYDALAKEGQFPLTLVVLDEVQQYVGSDTDKAHQVQEVVETCCKHSVFQNKLLFVATGQSALSGMPNLQRLLGRFQIPIQLSDTDVESVIRKVILQKKASAKPQLEQVLQSHLGEISRQLRGTKIEHHQDDEKVMLADYPLLPVRRRFWERVLRIVDTTGTVSQLRNQLKVIHEAAQATADLPLGHVVPADFIYNQIAVNLLQTGVISKEIAETIGRLSAGDADDKLKSRILGLVLLIGKLPSDPTADCGVRATADMLADLLIDDLNNGKDSIRTGVPKLLQALADEGLVMPMQTSIGTEFRLQTQESAQWYDTLRQEEADLRGNMQRIENIRVDLLHKELRRQVAQVRLTQGKCNEPRQVIPCFDAELPKDAKEKVYAWVQDGWSIDEKSFFADARSRQPGEPTIFVFVPARNRSELTSAIIAENAAHATLEKRGIPNTDAGKDARSAMETRYRDAQKQVQALLREIFDGVQVLQAGGNEVDGNTIADRVETAAKASLIRLYRDFDAADHTGWGKVYDRASKEGGQNALEALSYSGDAEQQPVCAAIKRYIGVSKKGNEIREHFLAAPYGWPQDAIDGGLAILMATGILIAYDNRNNLVTATTLDRKQITQTSFKPESITIRPVDLIKIRGVLSSSGIDCQPGEEASKLPLLAEKGRELAKRAGGEAPLPKTPDSRIFDELARHSGNAQLKHVLDELDAIKQAVKDWADIAQRIEARRGDWALLKNLLDLSRGLSFHAAIQTEVDAIVSHRSLLDDPNPVSGLVQQLVNKLRDAIQFHVQAYQDRYAECLVRLQADSHWQQLSEQQQSDILGKRKLLTLAKPALNDAEAVIDSLNDVSLEQWTDRTESLASKFDNVRMEAVQMLQPKLQRISLPRKTFETEADVDTWLAEVKQQVLDKLNDGPVTF</sequence>